<dbReference type="InterPro" id="IPR052071">
    <property type="entry name" value="SCUB_EGF-like_domain"/>
</dbReference>
<dbReference type="AlphaFoldDB" id="A0A9D4DI88"/>
<evidence type="ECO:0000313" key="3">
    <source>
        <dbReference type="Proteomes" id="UP000828390"/>
    </source>
</evidence>
<reference evidence="2" key="2">
    <citation type="submission" date="2020-11" db="EMBL/GenBank/DDBJ databases">
        <authorList>
            <person name="McCartney M.A."/>
            <person name="Auch B."/>
            <person name="Kono T."/>
            <person name="Mallez S."/>
            <person name="Becker A."/>
            <person name="Gohl D.M."/>
            <person name="Silverstein K.A.T."/>
            <person name="Koren S."/>
            <person name="Bechman K.B."/>
            <person name="Herman A."/>
            <person name="Abrahante J.E."/>
            <person name="Garbe J."/>
        </authorList>
    </citation>
    <scope>NUCLEOTIDE SEQUENCE</scope>
    <source>
        <strain evidence="2">Duluth1</strain>
        <tissue evidence="2">Whole animal</tissue>
    </source>
</reference>
<dbReference type="EMBL" id="JAIWYP010000010">
    <property type="protein sequence ID" value="KAH3749296.1"/>
    <property type="molecule type" value="Genomic_DNA"/>
</dbReference>
<feature type="domain" description="Tyrosine-protein kinase ephrin type A/B receptor-like" evidence="1">
    <location>
        <begin position="42"/>
        <end position="88"/>
    </location>
</feature>
<reference evidence="2" key="1">
    <citation type="journal article" date="2019" name="bioRxiv">
        <title>The Genome of the Zebra Mussel, Dreissena polymorpha: A Resource for Invasive Species Research.</title>
        <authorList>
            <person name="McCartney M.A."/>
            <person name="Auch B."/>
            <person name="Kono T."/>
            <person name="Mallez S."/>
            <person name="Zhang Y."/>
            <person name="Obille A."/>
            <person name="Becker A."/>
            <person name="Abrahante J.E."/>
            <person name="Garbe J."/>
            <person name="Badalamenti J.P."/>
            <person name="Herman A."/>
            <person name="Mangelson H."/>
            <person name="Liachko I."/>
            <person name="Sullivan S."/>
            <person name="Sone E.D."/>
            <person name="Koren S."/>
            <person name="Silverstein K.A.T."/>
            <person name="Beckman K.B."/>
            <person name="Gohl D.M."/>
        </authorList>
    </citation>
    <scope>NUCLEOTIDE SEQUENCE</scope>
    <source>
        <strain evidence="2">Duluth1</strain>
        <tissue evidence="2">Whole animal</tissue>
    </source>
</reference>
<comment type="caution">
    <text evidence="2">The sequence shown here is derived from an EMBL/GenBank/DDBJ whole genome shotgun (WGS) entry which is preliminary data.</text>
</comment>
<dbReference type="InterPro" id="IPR009030">
    <property type="entry name" value="Growth_fac_rcpt_cys_sf"/>
</dbReference>
<name>A0A9D4DI88_DREPO</name>
<evidence type="ECO:0000313" key="2">
    <source>
        <dbReference type="EMBL" id="KAH3749296.1"/>
    </source>
</evidence>
<dbReference type="GO" id="GO:0007165">
    <property type="term" value="P:signal transduction"/>
    <property type="evidence" value="ECO:0007669"/>
    <property type="project" value="TreeGrafter"/>
</dbReference>
<dbReference type="PANTHER" id="PTHR24046:SF5">
    <property type="entry name" value="EGF-LIKE DOMAIN-CONTAINING PROTEIN"/>
    <property type="match status" value="1"/>
</dbReference>
<dbReference type="Proteomes" id="UP000828390">
    <property type="component" value="Unassembled WGS sequence"/>
</dbReference>
<gene>
    <name evidence="2" type="ORF">DPMN_183792</name>
</gene>
<accession>A0A9D4DI88</accession>
<dbReference type="Gene3D" id="2.10.50.10">
    <property type="entry name" value="Tumor Necrosis Factor Receptor, subunit A, domain 2"/>
    <property type="match status" value="2"/>
</dbReference>
<dbReference type="SUPFAM" id="SSF57184">
    <property type="entry name" value="Growth factor receptor domain"/>
    <property type="match status" value="1"/>
</dbReference>
<protein>
    <recommendedName>
        <fullName evidence="1">Tyrosine-protein kinase ephrin type A/B receptor-like domain-containing protein</fullName>
    </recommendedName>
</protein>
<dbReference type="PANTHER" id="PTHR24046">
    <property type="entry name" value="SIGNAL PEPTIDE, CUB AND EGF-LIKE DOMAIN-CONTAINING"/>
    <property type="match status" value="1"/>
</dbReference>
<organism evidence="2 3">
    <name type="scientific">Dreissena polymorpha</name>
    <name type="common">Zebra mussel</name>
    <name type="synonym">Mytilus polymorpha</name>
    <dbReference type="NCBI Taxonomy" id="45954"/>
    <lineage>
        <taxon>Eukaryota</taxon>
        <taxon>Metazoa</taxon>
        <taxon>Spiralia</taxon>
        <taxon>Lophotrochozoa</taxon>
        <taxon>Mollusca</taxon>
        <taxon>Bivalvia</taxon>
        <taxon>Autobranchia</taxon>
        <taxon>Heteroconchia</taxon>
        <taxon>Euheterodonta</taxon>
        <taxon>Imparidentia</taxon>
        <taxon>Neoheterodontei</taxon>
        <taxon>Myida</taxon>
        <taxon>Dreissenoidea</taxon>
        <taxon>Dreissenidae</taxon>
        <taxon>Dreissena</taxon>
    </lineage>
</organism>
<dbReference type="GO" id="GO:0009986">
    <property type="term" value="C:cell surface"/>
    <property type="evidence" value="ECO:0007669"/>
    <property type="project" value="TreeGrafter"/>
</dbReference>
<evidence type="ECO:0000259" key="1">
    <source>
        <dbReference type="Pfam" id="PF07699"/>
    </source>
</evidence>
<dbReference type="GO" id="GO:0005615">
    <property type="term" value="C:extracellular space"/>
    <property type="evidence" value="ECO:0007669"/>
    <property type="project" value="TreeGrafter"/>
</dbReference>
<dbReference type="Pfam" id="PF07699">
    <property type="entry name" value="Ephrin_rec_like"/>
    <property type="match status" value="2"/>
</dbReference>
<dbReference type="InterPro" id="IPR011641">
    <property type="entry name" value="Tyr-kin_ephrin_A/B_rcpt-like"/>
</dbReference>
<feature type="domain" description="Tyrosine-protein kinase ephrin type A/B receptor-like" evidence="1">
    <location>
        <begin position="95"/>
        <end position="144"/>
    </location>
</feature>
<keyword evidence="3" id="KW-1185">Reference proteome</keyword>
<sequence length="166" mass="17712">MGNCAKCPVGQYQDTTGQSQCKQCQAGTSPNSDQTQCTCWAGYKSTTGFYPCSVCSVDTYWLNTTHCQACPDEGSTVGVVGATRTSQCYAPCPVGTYSSSGYIDMTCILCPRSFYQDKTGQKKCTPCSDQQSTAGTGSTAVANCTAIEVCRKPRPPGGVLYLIWVY</sequence>
<proteinExistence type="predicted"/>
<dbReference type="SMART" id="SM01411">
    <property type="entry name" value="Ephrin_rec_like"/>
    <property type="match status" value="3"/>
</dbReference>